<dbReference type="Pfam" id="PF09990">
    <property type="entry name" value="DUF2231"/>
    <property type="match status" value="1"/>
</dbReference>
<evidence type="ECO:0000256" key="4">
    <source>
        <dbReference type="ARBA" id="ARBA00038168"/>
    </source>
</evidence>
<feature type="transmembrane region" description="Helical" evidence="5">
    <location>
        <begin position="12"/>
        <end position="33"/>
    </location>
</feature>
<keyword evidence="1" id="KW-0349">Heme</keyword>
<keyword evidence="5" id="KW-1133">Transmembrane helix</keyword>
<feature type="transmembrane region" description="Helical" evidence="5">
    <location>
        <begin position="40"/>
        <end position="62"/>
    </location>
</feature>
<dbReference type="GO" id="GO:0016020">
    <property type="term" value="C:membrane"/>
    <property type="evidence" value="ECO:0007669"/>
    <property type="project" value="TreeGrafter"/>
</dbReference>
<evidence type="ECO:0000259" key="6">
    <source>
        <dbReference type="PROSITE" id="PS50255"/>
    </source>
</evidence>
<gene>
    <name evidence="7" type="ORF">BN10_1650003</name>
</gene>
<dbReference type="PANTHER" id="PTHR19359:SF95">
    <property type="entry name" value="CYTOCHROME B5 TYPE B"/>
    <property type="match status" value="1"/>
</dbReference>
<feature type="transmembrane region" description="Helical" evidence="5">
    <location>
        <begin position="82"/>
        <end position="99"/>
    </location>
</feature>
<evidence type="ECO:0000313" key="8">
    <source>
        <dbReference type="Proteomes" id="UP000013167"/>
    </source>
</evidence>
<reference evidence="7 8" key="1">
    <citation type="journal article" date="2013" name="ISME J.">
        <title>A metabolic model for members of the genus Tetrasphaera involved in enhanced biological phosphorus removal.</title>
        <authorList>
            <person name="Kristiansen R."/>
            <person name="Nguyen H.T.T."/>
            <person name="Saunders A.M."/>
            <person name="Nielsen J.L."/>
            <person name="Wimmer R."/>
            <person name="Le V.Q."/>
            <person name="McIlroy S.J."/>
            <person name="Petrovski S."/>
            <person name="Seviour R.J."/>
            <person name="Calteau A."/>
            <person name="Nielsen K.L."/>
            <person name="Nielsen P.H."/>
        </authorList>
    </citation>
    <scope>NUCLEOTIDE SEQUENCE [LARGE SCALE GENOMIC DNA]</scope>
    <source>
        <strain evidence="7 8">Lp2</strain>
    </source>
</reference>
<feature type="transmembrane region" description="Helical" evidence="5">
    <location>
        <begin position="120"/>
        <end position="145"/>
    </location>
</feature>
<dbReference type="PROSITE" id="PS50255">
    <property type="entry name" value="CYTOCHROME_B5_2"/>
    <property type="match status" value="1"/>
</dbReference>
<accession>N0E130</accession>
<dbReference type="EMBL" id="CAIZ01000074">
    <property type="protein sequence ID" value="CCH69435.1"/>
    <property type="molecule type" value="Genomic_DNA"/>
</dbReference>
<dbReference type="InterPro" id="IPR050668">
    <property type="entry name" value="Cytochrome_b5"/>
</dbReference>
<protein>
    <recommendedName>
        <fullName evidence="6">Cytochrome b5 heme-binding domain-containing protein</fullName>
    </recommendedName>
</protein>
<comment type="caution">
    <text evidence="7">The sequence shown here is derived from an EMBL/GenBank/DDBJ whole genome shotgun (WGS) entry which is preliminary data.</text>
</comment>
<dbReference type="HOGENOM" id="CLU_1093868_0_0_11"/>
<keyword evidence="3" id="KW-0408">Iron</keyword>
<feature type="domain" description="Cytochrome b5 heme-binding" evidence="6">
    <location>
        <begin position="176"/>
        <end position="253"/>
    </location>
</feature>
<dbReference type="SUPFAM" id="SSF55856">
    <property type="entry name" value="Cytochrome b5-like heme/steroid binding domain"/>
    <property type="match status" value="1"/>
</dbReference>
<keyword evidence="5" id="KW-0472">Membrane</keyword>
<dbReference type="PANTHER" id="PTHR19359">
    <property type="entry name" value="CYTOCHROME B5"/>
    <property type="match status" value="1"/>
</dbReference>
<evidence type="ECO:0000256" key="2">
    <source>
        <dbReference type="ARBA" id="ARBA00022723"/>
    </source>
</evidence>
<organism evidence="7 8">
    <name type="scientific">Phycicoccus elongatus Lp2</name>
    <dbReference type="NCBI Taxonomy" id="1193181"/>
    <lineage>
        <taxon>Bacteria</taxon>
        <taxon>Bacillati</taxon>
        <taxon>Actinomycetota</taxon>
        <taxon>Actinomycetes</taxon>
        <taxon>Micrococcales</taxon>
        <taxon>Intrasporangiaceae</taxon>
        <taxon>Phycicoccus</taxon>
    </lineage>
</organism>
<dbReference type="InterPro" id="IPR019251">
    <property type="entry name" value="DUF2231_TM"/>
</dbReference>
<keyword evidence="2" id="KW-0479">Metal-binding</keyword>
<evidence type="ECO:0000256" key="1">
    <source>
        <dbReference type="ARBA" id="ARBA00022617"/>
    </source>
</evidence>
<sequence>MTFDGLPLHPLVVHAVVVLLPLGALGVLALVSVRRWRERYAGLLGLVLVLATASAFVAKLSGESLAEQVGSPAKHEVWGERLPWAALALLLLGGGWLVLERRRRSAIGPDGAHDVADRPASSSLVSMLPAVLAAVAAITVLWMTFMTGHSGATASWAGRTAATSGAAPSPSITSREGQYTMAQVAEHATAASCWSAINGDVYDLTTWIPQHPGGANAVRSICGTDGSAGFNSRHAATKEAQEKLPEFKIGTLLR</sequence>
<dbReference type="AlphaFoldDB" id="N0E130"/>
<dbReference type="Gene3D" id="3.10.120.10">
    <property type="entry name" value="Cytochrome b5-like heme/steroid binding domain"/>
    <property type="match status" value="1"/>
</dbReference>
<dbReference type="InterPro" id="IPR001199">
    <property type="entry name" value="Cyt_B5-like_heme/steroid-bd"/>
</dbReference>
<dbReference type="InterPro" id="IPR036400">
    <property type="entry name" value="Cyt_B5-like_heme/steroid_sf"/>
</dbReference>
<dbReference type="Proteomes" id="UP000013167">
    <property type="component" value="Unassembled WGS sequence"/>
</dbReference>
<evidence type="ECO:0000256" key="5">
    <source>
        <dbReference type="SAM" id="Phobius"/>
    </source>
</evidence>
<dbReference type="RefSeq" id="WP_010852084.1">
    <property type="nucleotide sequence ID" value="NZ_HF570956.1"/>
</dbReference>
<dbReference type="GO" id="GO:0046872">
    <property type="term" value="F:metal ion binding"/>
    <property type="evidence" value="ECO:0007669"/>
    <property type="project" value="UniProtKB-KW"/>
</dbReference>
<dbReference type="PRINTS" id="PR00363">
    <property type="entry name" value="CYTOCHROMEB5"/>
</dbReference>
<proteinExistence type="inferred from homology"/>
<evidence type="ECO:0000313" key="7">
    <source>
        <dbReference type="EMBL" id="CCH69435.1"/>
    </source>
</evidence>
<keyword evidence="8" id="KW-1185">Reference proteome</keyword>
<keyword evidence="5" id="KW-0812">Transmembrane</keyword>
<dbReference type="STRING" id="1193181.BN10_1650003"/>
<dbReference type="GO" id="GO:0020037">
    <property type="term" value="F:heme binding"/>
    <property type="evidence" value="ECO:0007669"/>
    <property type="project" value="TreeGrafter"/>
</dbReference>
<comment type="similarity">
    <text evidence="4">Belongs to the cytochrome b5 family.</text>
</comment>
<dbReference type="OrthoDB" id="8173637at2"/>
<dbReference type="eggNOG" id="COG5274">
    <property type="taxonomic scope" value="Bacteria"/>
</dbReference>
<dbReference type="Pfam" id="PF00173">
    <property type="entry name" value="Cyt-b5"/>
    <property type="match status" value="1"/>
</dbReference>
<name>N0E130_9MICO</name>
<evidence type="ECO:0000256" key="3">
    <source>
        <dbReference type="ARBA" id="ARBA00023004"/>
    </source>
</evidence>
<dbReference type="SMART" id="SM01117">
    <property type="entry name" value="Cyt-b5"/>
    <property type="match status" value="1"/>
</dbReference>